<keyword evidence="2" id="KW-0175">Coiled coil</keyword>
<evidence type="ECO:0000313" key="4">
    <source>
        <dbReference type="EMBL" id="PSR21498.1"/>
    </source>
</evidence>
<dbReference type="AlphaFoldDB" id="A0A2T2WGY7"/>
<dbReference type="InterPro" id="IPR000551">
    <property type="entry name" value="MerR-type_HTH_dom"/>
</dbReference>
<feature type="domain" description="HTH merR-type" evidence="3">
    <location>
        <begin position="3"/>
        <end position="72"/>
    </location>
</feature>
<proteinExistence type="predicted"/>
<reference evidence="4 5" key="1">
    <citation type="journal article" date="2014" name="BMC Genomics">
        <title>Comparison of environmental and isolate Sulfobacillus genomes reveals diverse carbon, sulfur, nitrogen, and hydrogen metabolisms.</title>
        <authorList>
            <person name="Justice N.B."/>
            <person name="Norman A."/>
            <person name="Brown C.T."/>
            <person name="Singh A."/>
            <person name="Thomas B.C."/>
            <person name="Banfield J.F."/>
        </authorList>
    </citation>
    <scope>NUCLEOTIDE SEQUENCE [LARGE SCALE GENOMIC DNA]</scope>
    <source>
        <strain evidence="4">AMDSBA3</strain>
    </source>
</reference>
<dbReference type="Gene3D" id="1.10.1660.10">
    <property type="match status" value="1"/>
</dbReference>
<dbReference type="GO" id="GO:0003700">
    <property type="term" value="F:DNA-binding transcription factor activity"/>
    <property type="evidence" value="ECO:0007669"/>
    <property type="project" value="InterPro"/>
</dbReference>
<evidence type="ECO:0000256" key="1">
    <source>
        <dbReference type="ARBA" id="ARBA00023125"/>
    </source>
</evidence>
<name>A0A2T2WGY7_9FIRM</name>
<dbReference type="InterPro" id="IPR009061">
    <property type="entry name" value="DNA-bd_dom_put_sf"/>
</dbReference>
<dbReference type="SMART" id="SM00422">
    <property type="entry name" value="HTH_MERR"/>
    <property type="match status" value="1"/>
</dbReference>
<dbReference type="Proteomes" id="UP000241848">
    <property type="component" value="Unassembled WGS sequence"/>
</dbReference>
<feature type="coiled-coil region" evidence="2">
    <location>
        <begin position="87"/>
        <end position="114"/>
    </location>
</feature>
<dbReference type="PROSITE" id="PS50937">
    <property type="entry name" value="HTH_MERR_2"/>
    <property type="match status" value="1"/>
</dbReference>
<protein>
    <recommendedName>
        <fullName evidence="3">HTH merR-type domain-containing protein</fullName>
    </recommendedName>
</protein>
<dbReference type="EMBL" id="PXYV01000033">
    <property type="protein sequence ID" value="PSR21498.1"/>
    <property type="molecule type" value="Genomic_DNA"/>
</dbReference>
<evidence type="ECO:0000259" key="3">
    <source>
        <dbReference type="PROSITE" id="PS50937"/>
    </source>
</evidence>
<sequence length="296" mass="33924">MEEYSIGTLSRRSGVPVKVIRFYTDRGLLPPAWIAPSGYRYYSDQQLARLHQIVGLRWIGASLRQIEAVLAGHTSLSDVLAAQRMYIQAEQDRLRRLELRVAMAEHALQDGEASVWAQLYQLREMMQVTVEERRTWLDRWWRSQLAGQMSEDAINLFVERATAMVSDQEPSEIAASVWAAIRDGQLPRLENLPGRPRDVGIQTEESWSEWTARFRAAWQSLKHVWSSDPHDTAYQEALQDWVRCHGPLTQDTVQRLLDGFTPVAQTFDKMVMGESAVHEGLSQLQEGLKILKNQLP</sequence>
<keyword evidence="1" id="KW-0238">DNA-binding</keyword>
<comment type="caution">
    <text evidence="4">The sequence shown here is derived from an EMBL/GenBank/DDBJ whole genome shotgun (WGS) entry which is preliminary data.</text>
</comment>
<dbReference type="Pfam" id="PF13411">
    <property type="entry name" value="MerR_1"/>
    <property type="match status" value="1"/>
</dbReference>
<dbReference type="SUPFAM" id="SSF46955">
    <property type="entry name" value="Putative DNA-binding domain"/>
    <property type="match status" value="1"/>
</dbReference>
<gene>
    <name evidence="4" type="ORF">C7B45_10760</name>
</gene>
<dbReference type="PANTHER" id="PTHR30204:SF97">
    <property type="entry name" value="MERR FAMILY REGULATORY PROTEIN"/>
    <property type="match status" value="1"/>
</dbReference>
<organism evidence="4 5">
    <name type="scientific">Sulfobacillus acidophilus</name>
    <dbReference type="NCBI Taxonomy" id="53633"/>
    <lineage>
        <taxon>Bacteria</taxon>
        <taxon>Bacillati</taxon>
        <taxon>Bacillota</taxon>
        <taxon>Clostridia</taxon>
        <taxon>Eubacteriales</taxon>
        <taxon>Clostridiales Family XVII. Incertae Sedis</taxon>
        <taxon>Sulfobacillus</taxon>
    </lineage>
</organism>
<accession>A0A2T2WGY7</accession>
<dbReference type="GO" id="GO:0003677">
    <property type="term" value="F:DNA binding"/>
    <property type="evidence" value="ECO:0007669"/>
    <property type="project" value="UniProtKB-KW"/>
</dbReference>
<dbReference type="PANTHER" id="PTHR30204">
    <property type="entry name" value="REDOX-CYCLING DRUG-SENSING TRANSCRIPTIONAL ACTIVATOR SOXR"/>
    <property type="match status" value="1"/>
</dbReference>
<dbReference type="PRINTS" id="PR00040">
    <property type="entry name" value="HTHMERR"/>
</dbReference>
<dbReference type="CDD" id="cd01106">
    <property type="entry name" value="HTH_TipAL-Mta"/>
    <property type="match status" value="1"/>
</dbReference>
<evidence type="ECO:0000313" key="5">
    <source>
        <dbReference type="Proteomes" id="UP000241848"/>
    </source>
</evidence>
<evidence type="ECO:0000256" key="2">
    <source>
        <dbReference type="SAM" id="Coils"/>
    </source>
</evidence>
<dbReference type="InterPro" id="IPR047057">
    <property type="entry name" value="MerR_fam"/>
</dbReference>